<keyword evidence="1" id="KW-1133">Transmembrane helix</keyword>
<evidence type="ECO:0000259" key="3">
    <source>
        <dbReference type="Pfam" id="PF25070"/>
    </source>
</evidence>
<protein>
    <submittedName>
        <fullName evidence="4">Putative TYPE 1 MEMBRANE family protein</fullName>
    </submittedName>
</protein>
<feature type="signal peptide" evidence="2">
    <location>
        <begin position="1"/>
        <end position="25"/>
    </location>
</feature>
<dbReference type="AlphaFoldDB" id="A0A2P2LDB4"/>
<name>A0A2P2LDB4_RHIMU</name>
<dbReference type="InterPro" id="IPR056696">
    <property type="entry name" value="DUF7794"/>
</dbReference>
<dbReference type="EMBL" id="GGEC01035484">
    <property type="protein sequence ID" value="MBX15968.1"/>
    <property type="molecule type" value="Transcribed_RNA"/>
</dbReference>
<dbReference type="PANTHER" id="PTHR37735">
    <property type="entry name" value="OS08G0567000 PROTEIN"/>
    <property type="match status" value="1"/>
</dbReference>
<keyword evidence="2" id="KW-0732">Signal</keyword>
<dbReference type="Pfam" id="PF25070">
    <property type="entry name" value="DUF7794"/>
    <property type="match status" value="1"/>
</dbReference>
<feature type="chain" id="PRO_5015115955" evidence="2">
    <location>
        <begin position="26"/>
        <end position="371"/>
    </location>
</feature>
<feature type="transmembrane region" description="Helical" evidence="1">
    <location>
        <begin position="334"/>
        <end position="354"/>
    </location>
</feature>
<reference evidence="4" key="1">
    <citation type="submission" date="2018-02" db="EMBL/GenBank/DDBJ databases">
        <title>Rhizophora mucronata_Transcriptome.</title>
        <authorList>
            <person name="Meera S.P."/>
            <person name="Sreeshan A."/>
            <person name="Augustine A."/>
        </authorList>
    </citation>
    <scope>NUCLEOTIDE SEQUENCE</scope>
    <source>
        <tissue evidence="4">Leaf</tissue>
    </source>
</reference>
<organism evidence="4">
    <name type="scientific">Rhizophora mucronata</name>
    <name type="common">Asiatic mangrove</name>
    <dbReference type="NCBI Taxonomy" id="61149"/>
    <lineage>
        <taxon>Eukaryota</taxon>
        <taxon>Viridiplantae</taxon>
        <taxon>Streptophyta</taxon>
        <taxon>Embryophyta</taxon>
        <taxon>Tracheophyta</taxon>
        <taxon>Spermatophyta</taxon>
        <taxon>Magnoliopsida</taxon>
        <taxon>eudicotyledons</taxon>
        <taxon>Gunneridae</taxon>
        <taxon>Pentapetalae</taxon>
        <taxon>rosids</taxon>
        <taxon>fabids</taxon>
        <taxon>Malpighiales</taxon>
        <taxon>Rhizophoraceae</taxon>
        <taxon>Rhizophora</taxon>
    </lineage>
</organism>
<evidence type="ECO:0000256" key="1">
    <source>
        <dbReference type="SAM" id="Phobius"/>
    </source>
</evidence>
<proteinExistence type="predicted"/>
<dbReference type="GO" id="GO:0012505">
    <property type="term" value="C:endomembrane system"/>
    <property type="evidence" value="ECO:0007669"/>
    <property type="project" value="TreeGrafter"/>
</dbReference>
<sequence>MDFRTIRCVLHLLTISSLLCSLSRAESSGSVFFVDDQCRRYIRSPSQDDVAQSHSISLLEVGAAVSVLLGVVPPATLSAAGSAKLNEVLVPDPFNRPRAVFMMEVPGAEGLLGDMFSGALRNKIVGPEKAQIQLPGEEVSVIYLDEGLADPTAKEIGDFASWLGGSYAIDSSAVMNGELTLPLPSGASVNFHMSKKADREFIKSLLALFHNSRSAIEMHEALSKNNHRPAELMMGCFAGIKALKEQYGSEGIVQQGLELLIASLSKTLDSLQAAYKGQIVGVILFNEAATSVSKRMLDVMLTSRSSARWLAEIESSHIPSNATLAEVALVRKTLAWITGIILLISTILGVYFLLNMPLTRDTLLYSNVKLD</sequence>
<keyword evidence="1" id="KW-0472">Membrane</keyword>
<accession>A0A2P2LDB4</accession>
<dbReference type="PANTHER" id="PTHR37735:SF1">
    <property type="entry name" value="OS08G0567000 PROTEIN"/>
    <property type="match status" value="1"/>
</dbReference>
<keyword evidence="1" id="KW-0812">Transmembrane</keyword>
<feature type="domain" description="DUF7794" evidence="3">
    <location>
        <begin position="28"/>
        <end position="287"/>
    </location>
</feature>
<evidence type="ECO:0000256" key="2">
    <source>
        <dbReference type="SAM" id="SignalP"/>
    </source>
</evidence>
<evidence type="ECO:0000313" key="4">
    <source>
        <dbReference type="EMBL" id="MBX15968.1"/>
    </source>
</evidence>